<evidence type="ECO:0000313" key="15">
    <source>
        <dbReference type="EMBL" id="THD26931.1"/>
    </source>
</evidence>
<evidence type="ECO:0000256" key="3">
    <source>
        <dbReference type="ARBA" id="ARBA00022448"/>
    </source>
</evidence>
<comment type="subcellular location">
    <subcellularLocation>
        <location evidence="1 12">Mitochondrion inner membrane</location>
        <topology evidence="1 12">Single-pass membrane protein</topology>
    </subcellularLocation>
</comment>
<dbReference type="PANTHER" id="PTHR12210">
    <property type="entry name" value="DULLARD PROTEIN PHOSPHATASE"/>
    <property type="match status" value="1"/>
</dbReference>
<dbReference type="SMART" id="SM00577">
    <property type="entry name" value="CPDc"/>
    <property type="match status" value="1"/>
</dbReference>
<comment type="caution">
    <text evidence="15">The sequence shown here is derived from an EMBL/GenBank/DDBJ whole genome shotgun (WGS) entry which is preliminary data.</text>
</comment>
<evidence type="ECO:0000259" key="14">
    <source>
        <dbReference type="PROSITE" id="PS50969"/>
    </source>
</evidence>
<dbReference type="EMBL" id="JXXN02000584">
    <property type="protein sequence ID" value="THD26931.1"/>
    <property type="molecule type" value="Genomic_DNA"/>
</dbReference>
<feature type="transmembrane region" description="Helical" evidence="12">
    <location>
        <begin position="89"/>
        <end position="110"/>
    </location>
</feature>
<dbReference type="AlphaFoldDB" id="A0A4E0RK35"/>
<evidence type="ECO:0000256" key="9">
    <source>
        <dbReference type="ARBA" id="ARBA00023010"/>
    </source>
</evidence>
<dbReference type="GO" id="GO:0005744">
    <property type="term" value="C:TIM23 mitochondrial import inner membrane translocase complex"/>
    <property type="evidence" value="ECO:0007669"/>
    <property type="project" value="UniProtKB-UniRule"/>
</dbReference>
<comment type="subunit">
    <text evidence="12">Component of the TIM23 complex.</text>
</comment>
<keyword evidence="3 12" id="KW-0813">Transport</keyword>
<dbReference type="InterPro" id="IPR050365">
    <property type="entry name" value="TIM50"/>
</dbReference>
<evidence type="ECO:0000256" key="12">
    <source>
        <dbReference type="RuleBase" id="RU365079"/>
    </source>
</evidence>
<keyword evidence="6 12" id="KW-0653">Protein transport</keyword>
<evidence type="ECO:0000313" key="16">
    <source>
        <dbReference type="Proteomes" id="UP000230066"/>
    </source>
</evidence>
<dbReference type="GO" id="GO:0015031">
    <property type="term" value="P:protein transport"/>
    <property type="evidence" value="ECO:0007669"/>
    <property type="project" value="UniProtKB-KW"/>
</dbReference>
<evidence type="ECO:0000256" key="4">
    <source>
        <dbReference type="ARBA" id="ARBA00022692"/>
    </source>
</evidence>
<gene>
    <name evidence="15" type="ORF">D915_002341</name>
</gene>
<reference evidence="15" key="1">
    <citation type="submission" date="2019-03" db="EMBL/GenBank/DDBJ databases">
        <title>Improved annotation for the trematode Fasciola hepatica.</title>
        <authorList>
            <person name="Choi Y.-J."/>
            <person name="Martin J."/>
            <person name="Mitreva M."/>
        </authorList>
    </citation>
    <scope>NUCLEOTIDE SEQUENCE [LARGE SCALE GENOMIC DNA]</scope>
</reference>
<keyword evidence="4 12" id="KW-0812">Transmembrane</keyword>
<accession>A0A4E0RK35</accession>
<dbReference type="Proteomes" id="UP000230066">
    <property type="component" value="Unassembled WGS sequence"/>
</dbReference>
<keyword evidence="8 12" id="KW-1133">Transmembrane helix</keyword>
<dbReference type="CDD" id="cd07521">
    <property type="entry name" value="HAD_FCP1-like"/>
    <property type="match status" value="1"/>
</dbReference>
<dbReference type="Gene3D" id="3.40.50.1000">
    <property type="entry name" value="HAD superfamily/HAD-like"/>
    <property type="match status" value="1"/>
</dbReference>
<evidence type="ECO:0000256" key="8">
    <source>
        <dbReference type="ARBA" id="ARBA00022989"/>
    </source>
</evidence>
<dbReference type="InterPro" id="IPR023214">
    <property type="entry name" value="HAD_sf"/>
</dbReference>
<dbReference type="InterPro" id="IPR036412">
    <property type="entry name" value="HAD-like_sf"/>
</dbReference>
<evidence type="ECO:0000256" key="5">
    <source>
        <dbReference type="ARBA" id="ARBA00022792"/>
    </source>
</evidence>
<keyword evidence="5" id="KW-0999">Mitochondrion inner membrane</keyword>
<dbReference type="SUPFAM" id="SSF56784">
    <property type="entry name" value="HAD-like"/>
    <property type="match status" value="1"/>
</dbReference>
<dbReference type="PROSITE" id="PS50969">
    <property type="entry name" value="FCP1"/>
    <property type="match status" value="1"/>
</dbReference>
<dbReference type="Pfam" id="PF03031">
    <property type="entry name" value="NIF"/>
    <property type="match status" value="1"/>
</dbReference>
<evidence type="ECO:0000256" key="11">
    <source>
        <dbReference type="ARBA" id="ARBA00023136"/>
    </source>
</evidence>
<feature type="region of interest" description="Disordered" evidence="13">
    <location>
        <begin position="353"/>
        <end position="373"/>
    </location>
</feature>
<keyword evidence="7 12" id="KW-0809">Transit peptide</keyword>
<keyword evidence="11 12" id="KW-0472">Membrane</keyword>
<evidence type="ECO:0000256" key="2">
    <source>
        <dbReference type="ARBA" id="ARBA00006344"/>
    </source>
</evidence>
<evidence type="ECO:0000256" key="13">
    <source>
        <dbReference type="SAM" id="MobiDB-lite"/>
    </source>
</evidence>
<keyword evidence="9 12" id="KW-0811">Translocation</keyword>
<comment type="similarity">
    <text evidence="2 12">Belongs to the TIM50 family.</text>
</comment>
<evidence type="ECO:0000256" key="7">
    <source>
        <dbReference type="ARBA" id="ARBA00022946"/>
    </source>
</evidence>
<evidence type="ECO:0000256" key="10">
    <source>
        <dbReference type="ARBA" id="ARBA00023128"/>
    </source>
</evidence>
<proteinExistence type="inferred from homology"/>
<keyword evidence="16" id="KW-1185">Reference proteome</keyword>
<keyword evidence="10 12" id="KW-0496">Mitochondrion</keyword>
<protein>
    <recommendedName>
        <fullName evidence="12">Mitochondrial import inner membrane translocase subunit TIM50</fullName>
    </recommendedName>
</protein>
<evidence type="ECO:0000256" key="6">
    <source>
        <dbReference type="ARBA" id="ARBA00022927"/>
    </source>
</evidence>
<evidence type="ECO:0000256" key="1">
    <source>
        <dbReference type="ARBA" id="ARBA00004434"/>
    </source>
</evidence>
<dbReference type="InterPro" id="IPR004274">
    <property type="entry name" value="FCP1_dom"/>
</dbReference>
<sequence>MFSSLRHQTRLTRNLVNSHVSNVHWFFPHVRAVTTATTAAPKTDPGGTNGTAQTAHHTKSVSEEELLPKPPSGQKTDSGRWGGKNAWKLGFLSLSCSALFGFGFVVALWGPPEKNEDGTLKEDEYSRMSTPIAYICRAWGSLSDFNQSIRDPVSEKLLPDPVQPPYYQPPYTLVLEINDILVHPDWKFRTGWRFKKRPALELFLQQLSPYYEVVAFTNESAMTGGPVLMQMDPQGQYIHYRLFREATRYKNGKHIKDLSCLNRDLSRVILIDWDSEAASLQPRNALIIKRWQGNESDRELIDLAAFLRMLAMGHVEDIRDVLEYYKGFDDPLALFRERHEQLMEEEAKRREEYAKAAAKRPRPRFSFSGMSRS</sequence>
<feature type="region of interest" description="Disordered" evidence="13">
    <location>
        <begin position="38"/>
        <end position="80"/>
    </location>
</feature>
<dbReference type="FunFam" id="3.40.50.1000:FF:000019">
    <property type="entry name" value="Mitochondrial import inner membrane translocase subunit TIM50"/>
    <property type="match status" value="1"/>
</dbReference>
<name>A0A4E0RK35_FASHE</name>
<organism evidence="15 16">
    <name type="scientific">Fasciola hepatica</name>
    <name type="common">Liver fluke</name>
    <dbReference type="NCBI Taxonomy" id="6192"/>
    <lineage>
        <taxon>Eukaryota</taxon>
        <taxon>Metazoa</taxon>
        <taxon>Spiralia</taxon>
        <taxon>Lophotrochozoa</taxon>
        <taxon>Platyhelminthes</taxon>
        <taxon>Trematoda</taxon>
        <taxon>Digenea</taxon>
        <taxon>Plagiorchiida</taxon>
        <taxon>Echinostomata</taxon>
        <taxon>Echinostomatoidea</taxon>
        <taxon>Fasciolidae</taxon>
        <taxon>Fasciola</taxon>
    </lineage>
</organism>
<feature type="domain" description="FCP1 homology" evidence="14">
    <location>
        <begin position="166"/>
        <end position="310"/>
    </location>
</feature>
<comment type="function">
    <text evidence="12">Essential component of the TIM23 complex, a complex that mediates the translocation of transit peptide-containing proteins across the mitochondrial inner membrane.</text>
</comment>